<feature type="compositionally biased region" description="Low complexity" evidence="1">
    <location>
        <begin position="33"/>
        <end position="45"/>
    </location>
</feature>
<dbReference type="AlphaFoldDB" id="W4KH67"/>
<proteinExistence type="predicted"/>
<name>W4KH67_HETIT</name>
<dbReference type="EMBL" id="KI925456">
    <property type="protein sequence ID" value="ETW84670.1"/>
    <property type="molecule type" value="Genomic_DNA"/>
</dbReference>
<evidence type="ECO:0000313" key="2">
    <source>
        <dbReference type="EMBL" id="ETW84670.1"/>
    </source>
</evidence>
<feature type="region of interest" description="Disordered" evidence="1">
    <location>
        <begin position="331"/>
        <end position="370"/>
    </location>
</feature>
<feature type="region of interest" description="Disordered" evidence="1">
    <location>
        <begin position="22"/>
        <end position="45"/>
    </location>
</feature>
<keyword evidence="3" id="KW-1185">Reference proteome</keyword>
<accession>W4KH67</accession>
<feature type="region of interest" description="Disordered" evidence="1">
    <location>
        <begin position="490"/>
        <end position="513"/>
    </location>
</feature>
<gene>
    <name evidence="2" type="ORF">HETIRDRAFT_311944</name>
</gene>
<feature type="region of interest" description="Disordered" evidence="1">
    <location>
        <begin position="414"/>
        <end position="470"/>
    </location>
</feature>
<protein>
    <submittedName>
        <fullName evidence="2">Uncharacterized protein</fullName>
    </submittedName>
</protein>
<dbReference type="RefSeq" id="XP_009544308.1">
    <property type="nucleotide sequence ID" value="XM_009546013.1"/>
</dbReference>
<reference evidence="2 3" key="1">
    <citation type="journal article" date="2012" name="New Phytol.">
        <title>Insight into trade-off between wood decay and parasitism from the genome of a fungal forest pathogen.</title>
        <authorList>
            <person name="Olson A."/>
            <person name="Aerts A."/>
            <person name="Asiegbu F."/>
            <person name="Belbahri L."/>
            <person name="Bouzid O."/>
            <person name="Broberg A."/>
            <person name="Canback B."/>
            <person name="Coutinho P.M."/>
            <person name="Cullen D."/>
            <person name="Dalman K."/>
            <person name="Deflorio G."/>
            <person name="van Diepen L.T."/>
            <person name="Dunand C."/>
            <person name="Duplessis S."/>
            <person name="Durling M."/>
            <person name="Gonthier P."/>
            <person name="Grimwood J."/>
            <person name="Fossdal C.G."/>
            <person name="Hansson D."/>
            <person name="Henrissat B."/>
            <person name="Hietala A."/>
            <person name="Himmelstrand K."/>
            <person name="Hoffmeister D."/>
            <person name="Hogberg N."/>
            <person name="James T.Y."/>
            <person name="Karlsson M."/>
            <person name="Kohler A."/>
            <person name="Kues U."/>
            <person name="Lee Y.H."/>
            <person name="Lin Y.C."/>
            <person name="Lind M."/>
            <person name="Lindquist E."/>
            <person name="Lombard V."/>
            <person name="Lucas S."/>
            <person name="Lunden K."/>
            <person name="Morin E."/>
            <person name="Murat C."/>
            <person name="Park J."/>
            <person name="Raffaello T."/>
            <person name="Rouze P."/>
            <person name="Salamov A."/>
            <person name="Schmutz J."/>
            <person name="Solheim H."/>
            <person name="Stahlberg J."/>
            <person name="Velez H."/>
            <person name="de Vries R.P."/>
            <person name="Wiebenga A."/>
            <person name="Woodward S."/>
            <person name="Yakovlev I."/>
            <person name="Garbelotto M."/>
            <person name="Martin F."/>
            <person name="Grigoriev I.V."/>
            <person name="Stenlid J."/>
        </authorList>
    </citation>
    <scope>NUCLEOTIDE SEQUENCE [LARGE SCALE GENOMIC DNA]</scope>
    <source>
        <strain evidence="2 3">TC 32-1</strain>
    </source>
</reference>
<evidence type="ECO:0000313" key="3">
    <source>
        <dbReference type="Proteomes" id="UP000030671"/>
    </source>
</evidence>
<organism evidence="2 3">
    <name type="scientific">Heterobasidion irregulare (strain TC 32-1)</name>
    <dbReference type="NCBI Taxonomy" id="747525"/>
    <lineage>
        <taxon>Eukaryota</taxon>
        <taxon>Fungi</taxon>
        <taxon>Dikarya</taxon>
        <taxon>Basidiomycota</taxon>
        <taxon>Agaricomycotina</taxon>
        <taxon>Agaricomycetes</taxon>
        <taxon>Russulales</taxon>
        <taxon>Bondarzewiaceae</taxon>
        <taxon>Heterobasidion</taxon>
        <taxon>Heterobasidion annosum species complex</taxon>
    </lineage>
</organism>
<sequence length="513" mass="52731">MNSIIHSSCANSARCQTRAVASKDQAASSTHGTTPRSSTSAAACAPSRARRASSMWCVPSPARPCARRPRTNHRVADPQRFSDGVHCTRFVAALGHVLARAWHIPLTPASLCMSASPPSTTTRPIPIPIAAHAHAPAEAPRARAPPRARALGGGTPVVSVYIPHPLERFAPSTTSPDLKSVLNALAAEPVQLRIRGACGPWEAHGLGCVGSADALGDFGERGEGEDGDGDGSFYEDTASFSAVHDVSSVQVEPEEPILAPRARAAARRLGSGLGFSDAMHSSGAEPAPTSVSPPRQTLDLVALSVSLVSATAGRSSDTVAPKAVNETQAKTMTMTATKTTTKTKAEDKPKPGATTGARSSGETDAGADADTTDVDVDASMAAQLATALALLGALEPQSPSGPPPALCAHAVESVASASTPDRPAQARTVQPPPPRRPASHSQLPSQPPPQVKAHARQARAQRHSAAAAVEPVKLRKMGSWVSGLFGEIQNLKGRERAGAGGGAVRVDGDKARG</sequence>
<feature type="compositionally biased region" description="Low complexity" evidence="1">
    <location>
        <begin position="331"/>
        <end position="342"/>
    </location>
</feature>
<dbReference type="GeneID" id="20669913"/>
<feature type="compositionally biased region" description="Basic residues" evidence="1">
    <location>
        <begin position="453"/>
        <end position="462"/>
    </location>
</feature>
<dbReference type="KEGG" id="hir:HETIRDRAFT_311944"/>
<dbReference type="Proteomes" id="UP000030671">
    <property type="component" value="Unassembled WGS sequence"/>
</dbReference>
<dbReference type="InParanoid" id="W4KH67"/>
<evidence type="ECO:0000256" key="1">
    <source>
        <dbReference type="SAM" id="MobiDB-lite"/>
    </source>
</evidence>
<dbReference type="HOGENOM" id="CLU_531063_0_0_1"/>